<dbReference type="AlphaFoldDB" id="A0A0U1M3K9"/>
<gene>
    <name evidence="4" type="ORF">PISL3812_06644</name>
</gene>
<dbReference type="GO" id="GO:0046872">
    <property type="term" value="F:metal ion binding"/>
    <property type="evidence" value="ECO:0007669"/>
    <property type="project" value="UniProtKB-KW"/>
</dbReference>
<name>A0A0U1M3K9_TALIS</name>
<evidence type="ECO:0000313" key="5">
    <source>
        <dbReference type="Proteomes" id="UP000054383"/>
    </source>
</evidence>
<accession>A0A0U1M3K9</accession>
<dbReference type="Pfam" id="PF03171">
    <property type="entry name" value="2OG-FeII_Oxy"/>
    <property type="match status" value="1"/>
</dbReference>
<reference evidence="4 5" key="1">
    <citation type="submission" date="2015-04" db="EMBL/GenBank/DDBJ databases">
        <authorList>
            <person name="Syromyatnikov M.Y."/>
            <person name="Popov V.N."/>
        </authorList>
    </citation>
    <scope>NUCLEOTIDE SEQUENCE [LARGE SCALE GENOMIC DNA]</scope>
    <source>
        <strain evidence="4">WF-38-12</strain>
    </source>
</reference>
<dbReference type="InterPro" id="IPR050231">
    <property type="entry name" value="Iron_ascorbate_oxido_reductase"/>
</dbReference>
<dbReference type="GO" id="GO:0044283">
    <property type="term" value="P:small molecule biosynthetic process"/>
    <property type="evidence" value="ECO:0007669"/>
    <property type="project" value="UniProtKB-ARBA"/>
</dbReference>
<dbReference type="OrthoDB" id="288590at2759"/>
<dbReference type="GO" id="GO:0016491">
    <property type="term" value="F:oxidoreductase activity"/>
    <property type="evidence" value="ECO:0007669"/>
    <property type="project" value="UniProtKB-KW"/>
</dbReference>
<evidence type="ECO:0000313" key="4">
    <source>
        <dbReference type="EMBL" id="CRG89606.1"/>
    </source>
</evidence>
<dbReference type="InterPro" id="IPR027443">
    <property type="entry name" value="IPNS-like_sf"/>
</dbReference>
<dbReference type="PROSITE" id="PS51471">
    <property type="entry name" value="FE2OG_OXY"/>
    <property type="match status" value="1"/>
</dbReference>
<sequence length="326" mass="36382">MNAAVLDTELYRSGAEEDRQAFANELVQSLARCGFVKLVNHGIADSLVKELFDWARRFFELSAAQKEVIAHPDSPDPQRGWSRIGAEKTSRLFSHGASSRNATDAREHFDHGSPFNTQWPNRWPDEQSMPGFREFMESYYAASHQTALMILSAMEMGLGIPAGTFVSKCQGTASEMRLNYYPAINIQELRNGTLSRIHPHADLGVITCLLQDGQGGLEMADREHAGQFIPILSRSRSEMIVNISETFQRWSNGSIPSGVHQVTIPPTMKHVESGIVPARYSCAFFVKADWTAPAGALTPFVGEKNPAQYKEMTALEYHQWRLATAY</sequence>
<proteinExistence type="inferred from homology"/>
<dbReference type="STRING" id="28573.A0A0U1M3K9"/>
<dbReference type="InterPro" id="IPR005123">
    <property type="entry name" value="Oxoglu/Fe-dep_dioxygenase_dom"/>
</dbReference>
<dbReference type="PANTHER" id="PTHR47990">
    <property type="entry name" value="2-OXOGLUTARATE (2OG) AND FE(II)-DEPENDENT OXYGENASE SUPERFAMILY PROTEIN-RELATED"/>
    <property type="match status" value="1"/>
</dbReference>
<keyword evidence="2" id="KW-0479">Metal-binding</keyword>
<dbReference type="Pfam" id="PF14226">
    <property type="entry name" value="DIOX_N"/>
    <property type="match status" value="1"/>
</dbReference>
<dbReference type="InterPro" id="IPR044861">
    <property type="entry name" value="IPNS-like_FE2OG_OXY"/>
</dbReference>
<dbReference type="InterPro" id="IPR026992">
    <property type="entry name" value="DIOX_N"/>
</dbReference>
<comment type="similarity">
    <text evidence="1 2">Belongs to the iron/ascorbate-dependent oxidoreductase family.</text>
</comment>
<keyword evidence="5" id="KW-1185">Reference proteome</keyword>
<organism evidence="4 5">
    <name type="scientific">Talaromyces islandicus</name>
    <name type="common">Penicillium islandicum</name>
    <dbReference type="NCBI Taxonomy" id="28573"/>
    <lineage>
        <taxon>Eukaryota</taxon>
        <taxon>Fungi</taxon>
        <taxon>Dikarya</taxon>
        <taxon>Ascomycota</taxon>
        <taxon>Pezizomycotina</taxon>
        <taxon>Eurotiomycetes</taxon>
        <taxon>Eurotiomycetidae</taxon>
        <taxon>Eurotiales</taxon>
        <taxon>Trichocomaceae</taxon>
        <taxon>Talaromyces</taxon>
        <taxon>Talaromyces sect. Islandici</taxon>
    </lineage>
</organism>
<evidence type="ECO:0000259" key="3">
    <source>
        <dbReference type="PROSITE" id="PS51471"/>
    </source>
</evidence>
<protein>
    <recommendedName>
        <fullName evidence="3">Fe2OG dioxygenase domain-containing protein</fullName>
    </recommendedName>
</protein>
<keyword evidence="2" id="KW-0408">Iron</keyword>
<dbReference type="EMBL" id="CVMT01000006">
    <property type="protein sequence ID" value="CRG89606.1"/>
    <property type="molecule type" value="Genomic_DNA"/>
</dbReference>
<dbReference type="Gene3D" id="2.60.120.330">
    <property type="entry name" value="B-lactam Antibiotic, Isopenicillin N Synthase, Chain"/>
    <property type="match status" value="1"/>
</dbReference>
<evidence type="ECO:0000256" key="2">
    <source>
        <dbReference type="RuleBase" id="RU003682"/>
    </source>
</evidence>
<dbReference type="SUPFAM" id="SSF51197">
    <property type="entry name" value="Clavaminate synthase-like"/>
    <property type="match status" value="1"/>
</dbReference>
<dbReference type="Proteomes" id="UP000054383">
    <property type="component" value="Unassembled WGS sequence"/>
</dbReference>
<evidence type="ECO:0000256" key="1">
    <source>
        <dbReference type="ARBA" id="ARBA00008056"/>
    </source>
</evidence>
<keyword evidence="2" id="KW-0560">Oxidoreductase</keyword>
<dbReference type="OMA" id="SETMQRW"/>
<feature type="domain" description="Fe2OG dioxygenase" evidence="3">
    <location>
        <begin position="172"/>
        <end position="288"/>
    </location>
</feature>